<evidence type="ECO:0000313" key="1">
    <source>
        <dbReference type="EMBL" id="HGS05371.1"/>
    </source>
</evidence>
<organism evidence="1">
    <name type="scientific">Desulfobacca acetoxidans</name>
    <dbReference type="NCBI Taxonomy" id="60893"/>
    <lineage>
        <taxon>Bacteria</taxon>
        <taxon>Pseudomonadati</taxon>
        <taxon>Thermodesulfobacteriota</taxon>
        <taxon>Desulfobaccia</taxon>
        <taxon>Desulfobaccales</taxon>
        <taxon>Desulfobaccaceae</taxon>
        <taxon>Desulfobacca</taxon>
    </lineage>
</organism>
<gene>
    <name evidence="1" type="ORF">ENT08_06495</name>
</gene>
<proteinExistence type="predicted"/>
<name>A0A7V4LCW7_9BACT</name>
<comment type="caution">
    <text evidence="1">The sequence shown here is derived from an EMBL/GenBank/DDBJ whole genome shotgun (WGS) entry which is preliminary data.</text>
</comment>
<reference evidence="1" key="1">
    <citation type="journal article" date="2020" name="mSystems">
        <title>Genome- and Community-Level Interaction Insights into Carbon Utilization and Element Cycling Functions of Hydrothermarchaeota in Hydrothermal Sediment.</title>
        <authorList>
            <person name="Zhou Z."/>
            <person name="Liu Y."/>
            <person name="Xu W."/>
            <person name="Pan J."/>
            <person name="Luo Z.H."/>
            <person name="Li M."/>
        </authorList>
    </citation>
    <scope>NUCLEOTIDE SEQUENCE [LARGE SCALE GENOMIC DNA]</scope>
    <source>
        <strain evidence="1">SpSt-548</strain>
    </source>
</reference>
<dbReference type="AlphaFoldDB" id="A0A7V4LCW7"/>
<sequence>MAITVALQELVSQGHDLHLLVDGYPASVVKGLLAASRLHRRHKIAEQTMAFSVAVAGALDLALNQGKGKVLEVWMGEILKEETNPSQARRPRMSERAFAFFTSMPQKKA</sequence>
<accession>A0A7V4LCW7</accession>
<dbReference type="EMBL" id="DSXI01000383">
    <property type="protein sequence ID" value="HGS05371.1"/>
    <property type="molecule type" value="Genomic_DNA"/>
</dbReference>
<protein>
    <submittedName>
        <fullName evidence="1">Uncharacterized protein</fullName>
    </submittedName>
</protein>